<evidence type="ECO:0000313" key="3">
    <source>
        <dbReference type="EMBL" id="USY17606.1"/>
    </source>
</evidence>
<sequence length="786" mass="86571">MSLLKYTECEFDSTKITEARDEFEGLHAKIAGRSEGYKSITSPAGDEFSDLLGDGIKEIATENQRAWSSSLLACVHAYGVLDKAATDTDWYTDKITDIKARLRTEINSQQEESSALRGIRMVYDNEARSAWTKFVERCEETEDILQDGPLPHRVRQLAEGGYFGRNEQVGYQSSGDVDYMLVSAVSPELLARWVLSAPTSEHDLEKLEEDFGLPLLQSLVRRAQYAEENGLQLSEAELQFQEDFYAAFGEISTYDGFLDFTKKFEDRGELDAGKREEIQRTLANGLLVLSNETVGGGMSRLPSDVQEAAAGRKEFTGLFWGVNDTKEWKAWSDDFTALADLLDHAGPGMKGGTEFSTTLLGTVALDDNQGAKHLVAERDQTIIDVATRNPEASNIILTGKDFEGNTYEHHEHHQGRLTPEVALEALYTNKWEDGGKAVRGLTDWITLEDGVAEARGIPEGAQDKAMVEFMKLMENENLVEALGQTKHSVQYGEGDDRVEWRNVSATQLNPDLADGFADLFISYSDTFGHTAGLDPHKPVETGMNDNDDLRFSKDARLAFTQLAVGDPETAGRLYGEVRAMSVAAMYGYTEDTNAEAGARTGVLTGLVEQALINEAENRQENDEEAAARAAKAKSRALDLAAALMVDAKTPNVVATAFKHVVEDAWSDGKGANATSHVPISNEAYEKEFMTSIAIQALVEQDPSVMDRIEDKYPGKVVEGSGSERRIPFDPDDWKHPDGGSIVDDVLAEMGDQTWPGSDHRTAGEAVNTYIDTFNTRRGQRLDRGNG</sequence>
<dbReference type="InterPro" id="IPR057037">
    <property type="entry name" value="TPR_rep_actino"/>
</dbReference>
<dbReference type="RefSeq" id="WP_254417159.1">
    <property type="nucleotide sequence ID" value="NZ_BAAAJB010000011.1"/>
</dbReference>
<evidence type="ECO:0000259" key="2">
    <source>
        <dbReference type="Pfam" id="PF23275"/>
    </source>
</evidence>
<accession>A0ABY5D3C5</accession>
<proteinExistence type="predicted"/>
<dbReference type="EMBL" id="CP099837">
    <property type="protein sequence ID" value="USY17606.1"/>
    <property type="molecule type" value="Genomic_DNA"/>
</dbReference>
<gene>
    <name evidence="3" type="ORF">NE857_19935</name>
</gene>
<feature type="domain" description="TPR repeat" evidence="2">
    <location>
        <begin position="232"/>
        <end position="444"/>
    </location>
</feature>
<evidence type="ECO:0000313" key="4">
    <source>
        <dbReference type="Proteomes" id="UP001055940"/>
    </source>
</evidence>
<feature type="compositionally biased region" description="Basic and acidic residues" evidence="1">
    <location>
        <begin position="721"/>
        <end position="737"/>
    </location>
</feature>
<keyword evidence="4" id="KW-1185">Reference proteome</keyword>
<dbReference type="Pfam" id="PF23275">
    <property type="entry name" value="TPR_23"/>
    <property type="match status" value="1"/>
</dbReference>
<organism evidence="3 4">
    <name type="scientific">Nocardiopsis exhalans</name>
    <dbReference type="NCBI Taxonomy" id="163604"/>
    <lineage>
        <taxon>Bacteria</taxon>
        <taxon>Bacillati</taxon>
        <taxon>Actinomycetota</taxon>
        <taxon>Actinomycetes</taxon>
        <taxon>Streptosporangiales</taxon>
        <taxon>Nocardiopsidaceae</taxon>
        <taxon>Nocardiopsis</taxon>
    </lineage>
</organism>
<reference evidence="3" key="1">
    <citation type="submission" date="2022-06" db="EMBL/GenBank/DDBJ databases">
        <authorList>
            <person name="Ping M."/>
        </authorList>
    </citation>
    <scope>NUCLEOTIDE SEQUENCE</scope>
    <source>
        <strain evidence="3">JCM11759T</strain>
    </source>
</reference>
<dbReference type="Proteomes" id="UP001055940">
    <property type="component" value="Chromosome"/>
</dbReference>
<evidence type="ECO:0000256" key="1">
    <source>
        <dbReference type="SAM" id="MobiDB-lite"/>
    </source>
</evidence>
<feature type="region of interest" description="Disordered" evidence="1">
    <location>
        <begin position="714"/>
        <end position="737"/>
    </location>
</feature>
<protein>
    <recommendedName>
        <fullName evidence="2">TPR repeat domain-containing protein</fullName>
    </recommendedName>
</protein>
<name>A0ABY5D3C5_9ACTN</name>